<dbReference type="InterPro" id="IPR011991">
    <property type="entry name" value="ArsR-like_HTH"/>
</dbReference>
<feature type="region of interest" description="Disordered" evidence="1">
    <location>
        <begin position="178"/>
        <end position="204"/>
    </location>
</feature>
<evidence type="ECO:0000259" key="2">
    <source>
        <dbReference type="SMART" id="SM00418"/>
    </source>
</evidence>
<dbReference type="CDD" id="cd00090">
    <property type="entry name" value="HTH_ARSR"/>
    <property type="match status" value="1"/>
</dbReference>
<comment type="caution">
    <text evidence="3">The sequence shown here is derived from an EMBL/GenBank/DDBJ whole genome shotgun (WGS) entry which is preliminary data.</text>
</comment>
<dbReference type="InterPro" id="IPR036390">
    <property type="entry name" value="WH_DNA-bd_sf"/>
</dbReference>
<dbReference type="RefSeq" id="WP_229669936.1">
    <property type="nucleotide sequence ID" value="NZ_BMMZ01000004.1"/>
</dbReference>
<organism evidence="3 4">
    <name type="scientific">Microlunatus endophyticus</name>
    <dbReference type="NCBI Taxonomy" id="1716077"/>
    <lineage>
        <taxon>Bacteria</taxon>
        <taxon>Bacillati</taxon>
        <taxon>Actinomycetota</taxon>
        <taxon>Actinomycetes</taxon>
        <taxon>Propionibacteriales</taxon>
        <taxon>Propionibacteriaceae</taxon>
        <taxon>Microlunatus</taxon>
    </lineage>
</organism>
<dbReference type="InterPro" id="IPR001845">
    <property type="entry name" value="HTH_ArsR_DNA-bd_dom"/>
</dbReference>
<evidence type="ECO:0000313" key="4">
    <source>
        <dbReference type="Proteomes" id="UP000613840"/>
    </source>
</evidence>
<dbReference type="AlphaFoldDB" id="A0A917W331"/>
<evidence type="ECO:0000313" key="3">
    <source>
        <dbReference type="EMBL" id="GGL62271.1"/>
    </source>
</evidence>
<name>A0A917W331_9ACTN</name>
<dbReference type="Proteomes" id="UP000613840">
    <property type="component" value="Unassembled WGS sequence"/>
</dbReference>
<reference evidence="3" key="1">
    <citation type="journal article" date="2014" name="Int. J. Syst. Evol. Microbiol.">
        <title>Complete genome sequence of Corynebacterium casei LMG S-19264T (=DSM 44701T), isolated from a smear-ripened cheese.</title>
        <authorList>
            <consortium name="US DOE Joint Genome Institute (JGI-PGF)"/>
            <person name="Walter F."/>
            <person name="Albersmeier A."/>
            <person name="Kalinowski J."/>
            <person name="Ruckert C."/>
        </authorList>
    </citation>
    <scope>NUCLEOTIDE SEQUENCE</scope>
    <source>
        <strain evidence="3">CGMCC 4.7306</strain>
    </source>
</reference>
<protein>
    <recommendedName>
        <fullName evidence="2">HTH arsR-type domain-containing protein</fullName>
    </recommendedName>
</protein>
<dbReference type="Gene3D" id="1.10.10.10">
    <property type="entry name" value="Winged helix-like DNA-binding domain superfamily/Winged helix DNA-binding domain"/>
    <property type="match status" value="1"/>
</dbReference>
<dbReference type="SMART" id="SM00418">
    <property type="entry name" value="HTH_ARSR"/>
    <property type="match status" value="1"/>
</dbReference>
<sequence length="204" mass="22961">MPGSMHVTDPAVLRALSHPLRQRILGEFEVLGHARAADLAEALGEPANSVSFHLRVLAKAGIIEEAPELAKDRRDRVWKETFDSFTIDEDIPGVEQYLKPYIDWLQQMIFRASRSGDKDSSASVQQARLTVTEMRELADEIHSVITRRVNASVEAIRRDPHNPERRYHRVLFAIGPWDPAAESTEDEAAEGEGAGTTGEKRRRR</sequence>
<dbReference type="SUPFAM" id="SSF46785">
    <property type="entry name" value="Winged helix' DNA-binding domain"/>
    <property type="match status" value="1"/>
</dbReference>
<accession>A0A917W331</accession>
<gene>
    <name evidence="3" type="ORF">GCM10011575_21020</name>
</gene>
<dbReference type="GO" id="GO:0003700">
    <property type="term" value="F:DNA-binding transcription factor activity"/>
    <property type="evidence" value="ECO:0007669"/>
    <property type="project" value="InterPro"/>
</dbReference>
<dbReference type="InterPro" id="IPR036388">
    <property type="entry name" value="WH-like_DNA-bd_sf"/>
</dbReference>
<reference evidence="3" key="2">
    <citation type="submission" date="2020-09" db="EMBL/GenBank/DDBJ databases">
        <authorList>
            <person name="Sun Q."/>
            <person name="Zhou Y."/>
        </authorList>
    </citation>
    <scope>NUCLEOTIDE SEQUENCE</scope>
    <source>
        <strain evidence="3">CGMCC 4.7306</strain>
    </source>
</reference>
<dbReference type="Pfam" id="PF12840">
    <property type="entry name" value="HTH_20"/>
    <property type="match status" value="1"/>
</dbReference>
<evidence type="ECO:0000256" key="1">
    <source>
        <dbReference type="SAM" id="MobiDB-lite"/>
    </source>
</evidence>
<keyword evidence="4" id="KW-1185">Reference proteome</keyword>
<proteinExistence type="predicted"/>
<feature type="domain" description="HTH arsR-type" evidence="2">
    <location>
        <begin position="11"/>
        <end position="83"/>
    </location>
</feature>
<dbReference type="EMBL" id="BMMZ01000004">
    <property type="protein sequence ID" value="GGL62271.1"/>
    <property type="molecule type" value="Genomic_DNA"/>
</dbReference>